<dbReference type="GO" id="GO:0004659">
    <property type="term" value="F:prenyltransferase activity"/>
    <property type="evidence" value="ECO:0007669"/>
    <property type="project" value="InterPro"/>
</dbReference>
<name>A0AAU8LZE8_9BACT</name>
<dbReference type="KEGG" id="eaj:Q3M24_07900"/>
<keyword evidence="5" id="KW-0460">Magnesium</keyword>
<evidence type="ECO:0000256" key="3">
    <source>
        <dbReference type="ARBA" id="ARBA00022679"/>
    </source>
</evidence>
<comment type="similarity">
    <text evidence="2 7">Belongs to the FPP/GGPP synthase family.</text>
</comment>
<dbReference type="EMBL" id="CP159373">
    <property type="protein sequence ID" value="XCN74650.1"/>
    <property type="molecule type" value="Genomic_DNA"/>
</dbReference>
<dbReference type="Pfam" id="PF00348">
    <property type="entry name" value="polyprenyl_synt"/>
    <property type="match status" value="1"/>
</dbReference>
<dbReference type="GO" id="GO:0005737">
    <property type="term" value="C:cytoplasm"/>
    <property type="evidence" value="ECO:0007669"/>
    <property type="project" value="UniProtKB-ARBA"/>
</dbReference>
<accession>A0AAU8LZE8</accession>
<dbReference type="PROSITE" id="PS00444">
    <property type="entry name" value="POLYPRENYL_SYNTHASE_2"/>
    <property type="match status" value="1"/>
</dbReference>
<dbReference type="GO" id="GO:0046872">
    <property type="term" value="F:metal ion binding"/>
    <property type="evidence" value="ECO:0007669"/>
    <property type="project" value="UniProtKB-KW"/>
</dbReference>
<dbReference type="PANTHER" id="PTHR43281">
    <property type="entry name" value="FARNESYL DIPHOSPHATE SYNTHASE"/>
    <property type="match status" value="1"/>
</dbReference>
<dbReference type="AlphaFoldDB" id="A0AAU8LZE8"/>
<evidence type="ECO:0000256" key="7">
    <source>
        <dbReference type="RuleBase" id="RU004466"/>
    </source>
</evidence>
<organism evidence="8">
    <name type="scientific">Candidatus Electrothrix aestuarii</name>
    <dbReference type="NCBI Taxonomy" id="3062594"/>
    <lineage>
        <taxon>Bacteria</taxon>
        <taxon>Pseudomonadati</taxon>
        <taxon>Thermodesulfobacteriota</taxon>
        <taxon>Desulfobulbia</taxon>
        <taxon>Desulfobulbales</taxon>
        <taxon>Desulfobulbaceae</taxon>
        <taxon>Candidatus Electrothrix</taxon>
    </lineage>
</organism>
<keyword evidence="6" id="KW-0414">Isoprene biosynthesis</keyword>
<dbReference type="InterPro" id="IPR033749">
    <property type="entry name" value="Polyprenyl_synt_CS"/>
</dbReference>
<sequence length="299" mass="32392">MFTIQQYLSDQRQIVEKGLERYIMPEEGSFSGHIESMRYSLFVGGKRIRPILCLAAGRASSNSPEIEEKLLPAACALECIHTYSLIHDDLPAMDNDDLRRGQPTCHKKFGEAEAILAGDGLLTYAFSLLSDPSLPGPAAAIRLQLIATLAHAAGSQGMVGGQYLDIASEEKKISFEQLRTIHRSKTGALITAAVRMGALGAQAEQGQLDCLTDYGNAVGLAFQIVDDLLDITATTEQLGKTAGTDAQQGKATYPAFFGEEKTRALAKEAVESAQDALASFDERAEPLRALAQYIFQRTY</sequence>
<proteinExistence type="inferred from homology"/>
<dbReference type="GO" id="GO:0016114">
    <property type="term" value="P:terpenoid biosynthetic process"/>
    <property type="evidence" value="ECO:0007669"/>
    <property type="project" value="UniProtKB-ARBA"/>
</dbReference>
<dbReference type="PROSITE" id="PS00723">
    <property type="entry name" value="POLYPRENYL_SYNTHASE_1"/>
    <property type="match status" value="1"/>
</dbReference>
<dbReference type="NCBIfam" id="NF045485">
    <property type="entry name" value="FPPsyn"/>
    <property type="match status" value="1"/>
</dbReference>
<dbReference type="FunFam" id="1.10.600.10:FF:000001">
    <property type="entry name" value="Geranylgeranyl diphosphate synthase"/>
    <property type="match status" value="1"/>
</dbReference>
<evidence type="ECO:0000256" key="2">
    <source>
        <dbReference type="ARBA" id="ARBA00006706"/>
    </source>
</evidence>
<reference evidence="8" key="2">
    <citation type="submission" date="2024-06" db="EMBL/GenBank/DDBJ databases">
        <authorList>
            <person name="Plum-Jensen L.E."/>
            <person name="Schramm A."/>
            <person name="Marshall I.P.G."/>
        </authorList>
    </citation>
    <scope>NUCLEOTIDE SEQUENCE</scope>
    <source>
        <strain evidence="8">Rat1</strain>
    </source>
</reference>
<gene>
    <name evidence="8" type="ORF">Q3M24_07900</name>
</gene>
<evidence type="ECO:0000313" key="8">
    <source>
        <dbReference type="EMBL" id="XCN74650.1"/>
    </source>
</evidence>
<evidence type="ECO:0000256" key="5">
    <source>
        <dbReference type="ARBA" id="ARBA00022842"/>
    </source>
</evidence>
<evidence type="ECO:0000256" key="4">
    <source>
        <dbReference type="ARBA" id="ARBA00022723"/>
    </source>
</evidence>
<keyword evidence="3 7" id="KW-0808">Transferase</keyword>
<evidence type="ECO:0000256" key="1">
    <source>
        <dbReference type="ARBA" id="ARBA00001946"/>
    </source>
</evidence>
<comment type="cofactor">
    <cofactor evidence="1">
        <name>Mg(2+)</name>
        <dbReference type="ChEBI" id="CHEBI:18420"/>
    </cofactor>
</comment>
<dbReference type="PANTHER" id="PTHR43281:SF1">
    <property type="entry name" value="FARNESYL DIPHOSPHATE SYNTHASE"/>
    <property type="match status" value="1"/>
</dbReference>
<reference evidence="8" key="1">
    <citation type="journal article" date="2024" name="Syst. Appl. Microbiol.">
        <title>First single-strain enrichments of Electrothrix cable bacteria, description of E. aestuarii sp. nov. and E. rattekaaiensis sp. nov., and proposal of a cable bacteria taxonomy following the rules of the SeqCode.</title>
        <authorList>
            <person name="Plum-Jensen L.E."/>
            <person name="Schramm A."/>
            <person name="Marshall I.P.G."/>
        </authorList>
    </citation>
    <scope>NUCLEOTIDE SEQUENCE</scope>
    <source>
        <strain evidence="8">Rat1</strain>
    </source>
</reference>
<dbReference type="InterPro" id="IPR008949">
    <property type="entry name" value="Isoprenoid_synthase_dom_sf"/>
</dbReference>
<dbReference type="SUPFAM" id="SSF48576">
    <property type="entry name" value="Terpenoid synthases"/>
    <property type="match status" value="1"/>
</dbReference>
<dbReference type="Gene3D" id="1.10.600.10">
    <property type="entry name" value="Farnesyl Diphosphate Synthase"/>
    <property type="match status" value="1"/>
</dbReference>
<dbReference type="SFLD" id="SFLDG01017">
    <property type="entry name" value="Polyprenyl_Transferase_Like"/>
    <property type="match status" value="1"/>
</dbReference>
<evidence type="ECO:0000256" key="6">
    <source>
        <dbReference type="ARBA" id="ARBA00023229"/>
    </source>
</evidence>
<keyword evidence="4" id="KW-0479">Metal-binding</keyword>
<dbReference type="InterPro" id="IPR000092">
    <property type="entry name" value="Polyprenyl_synt"/>
</dbReference>
<dbReference type="CDD" id="cd00685">
    <property type="entry name" value="Trans_IPPS_HT"/>
    <property type="match status" value="1"/>
</dbReference>
<dbReference type="SFLD" id="SFLDS00005">
    <property type="entry name" value="Isoprenoid_Synthase_Type_I"/>
    <property type="match status" value="1"/>
</dbReference>
<dbReference type="InterPro" id="IPR053378">
    <property type="entry name" value="Prenyl_diphosphate_synthase"/>
</dbReference>
<protein>
    <submittedName>
        <fullName evidence="8">Polyprenyl synthetase family protein</fullName>
    </submittedName>
</protein>